<keyword evidence="4" id="KW-1185">Reference proteome</keyword>
<gene>
    <name evidence="3" type="ORF">CJ030_MR7G022667</name>
</gene>
<dbReference type="Pfam" id="PF02704">
    <property type="entry name" value="GASA"/>
    <property type="match status" value="1"/>
</dbReference>
<dbReference type="PANTHER" id="PTHR47201">
    <property type="entry name" value="BNAC09G30780D PROTEIN"/>
    <property type="match status" value="1"/>
</dbReference>
<dbReference type="OrthoDB" id="20669at2759"/>
<dbReference type="InterPro" id="IPR048514">
    <property type="entry name" value="DHU1_N"/>
</dbReference>
<dbReference type="InterPro" id="IPR015943">
    <property type="entry name" value="WD40/YVTN_repeat-like_dom_sf"/>
</dbReference>
<dbReference type="Gene3D" id="3.80.10.10">
    <property type="entry name" value="Ribonuclease Inhibitor"/>
    <property type="match status" value="1"/>
</dbReference>
<keyword evidence="1" id="KW-0853">WD repeat</keyword>
<sequence>MDSCAKHGILPNTAILSGLFKAEVKKSRCELCSLEIFLDRLKDIDFHPLLALFMELDASEIEAVDVRNGSSCVFSGEFALSLMRSINQKLRQVDLQDLSFGKNFLRDLSKRGLPCQVLTLTSSHFRKLNIMGDFKRIHTLNLDFSTSLTSFREDCFTCMPNLACLSMCETRIANLWTTTAALSKLPSLAELRFQKWLCSNDAGPSSVSSDGRSDNRSYCSQPKSAPYIGASSVDIGIPTDHNSAMEEALGNLISLNDPIINNEAESMIEDSSDDSDVDFSFHQQEDSYTELLSNIFPSWNGHVDHQNEVSFDTLHNQNTEESLAGAFTRQIADVALNPSATVTFSQYFEYLPYRRKHRESVVSILQNRELRASYSQMRTLKQKSSYTTGKSKYFYTRSLCAAKVGSSAWPFLHPLAISSSGLGEEGMGFRPRQFEYHPSDSSLMVFGTLDGEVVVVNHEKEQILSYIPSLGAMNSVLGLCWLKKYPSKLIAGSDNGSLKLYDIQHMLPTTTGISNSSAGSVTFDEFDQLTSVHVNCTDELFLASGYSRNVALYDISTGRRLQMFTDMHREHINVVKFANYSPSVFATSSFDQDVKMWDLRQKPLRSCYTASSSRGNVMVCFSPDDQYLLVSAVDNEVRQFVAVDGRLHLNFEIASTGSSQNYTRSYYMNGRDYIISGSCDEHVVRICCAQTGRRLRDISLEVRQFVAVDGRLHLNFEIASTGSSQNYTRSYYMNGRDYIISGSCDEHVVRICCAQTGRRLRDISLEGSGSGSMFVQSLRGDPFRDFNLSILAAYMRPSSKSEIVKVNLLASDYVKEHSHCQHSCPSNSMGVPFCYWVVIGFSPVASEGFCTKKCKTRCSKAGVPDRCMKYCGICCLQCKCVPSGTYGNKHECPCYRDKKNAKGMPKCP</sequence>
<dbReference type="Gene3D" id="2.130.10.10">
    <property type="entry name" value="YVTN repeat-like/Quinoprotein amine dehydrogenase"/>
    <property type="match status" value="1"/>
</dbReference>
<dbReference type="Pfam" id="PF20919">
    <property type="entry name" value="DHU1_N"/>
    <property type="match status" value="1"/>
</dbReference>
<evidence type="ECO:0000313" key="3">
    <source>
        <dbReference type="EMBL" id="KAB1208475.1"/>
    </source>
</evidence>
<organism evidence="3 4">
    <name type="scientific">Morella rubra</name>
    <name type="common">Chinese bayberry</name>
    <dbReference type="NCBI Taxonomy" id="262757"/>
    <lineage>
        <taxon>Eukaryota</taxon>
        <taxon>Viridiplantae</taxon>
        <taxon>Streptophyta</taxon>
        <taxon>Embryophyta</taxon>
        <taxon>Tracheophyta</taxon>
        <taxon>Spermatophyta</taxon>
        <taxon>Magnoliopsida</taxon>
        <taxon>eudicotyledons</taxon>
        <taxon>Gunneridae</taxon>
        <taxon>Pentapetalae</taxon>
        <taxon>rosids</taxon>
        <taxon>fabids</taxon>
        <taxon>Fagales</taxon>
        <taxon>Myricaceae</taxon>
        <taxon>Morella</taxon>
    </lineage>
</organism>
<dbReference type="SUPFAM" id="SSF52058">
    <property type="entry name" value="L domain-like"/>
    <property type="match status" value="1"/>
</dbReference>
<dbReference type="SMART" id="SM00320">
    <property type="entry name" value="WD40"/>
    <property type="match status" value="4"/>
</dbReference>
<dbReference type="GO" id="GO:0071493">
    <property type="term" value="P:cellular response to UV-B"/>
    <property type="evidence" value="ECO:0007669"/>
    <property type="project" value="InterPro"/>
</dbReference>
<dbReference type="EMBL" id="RXIC02000025">
    <property type="protein sequence ID" value="KAB1208475.1"/>
    <property type="molecule type" value="Genomic_DNA"/>
</dbReference>
<dbReference type="InterPro" id="IPR032675">
    <property type="entry name" value="LRR_dom_sf"/>
</dbReference>
<dbReference type="Proteomes" id="UP000516437">
    <property type="component" value="Chromosome 7"/>
</dbReference>
<name>A0A6A1V7S9_9ROSI</name>
<evidence type="ECO:0000313" key="4">
    <source>
        <dbReference type="Proteomes" id="UP000516437"/>
    </source>
</evidence>
<dbReference type="SUPFAM" id="SSF50978">
    <property type="entry name" value="WD40 repeat-like"/>
    <property type="match status" value="1"/>
</dbReference>
<comment type="caution">
    <text evidence="3">The sequence shown here is derived from an EMBL/GenBank/DDBJ whole genome shotgun (WGS) entry which is preliminary data.</text>
</comment>
<dbReference type="PANTHER" id="PTHR47201:SF1">
    <property type="entry name" value="PROTEIN DWD HYPERSENSITIVE TO UV-B 1"/>
    <property type="match status" value="1"/>
</dbReference>
<dbReference type="GO" id="GO:0080008">
    <property type="term" value="C:Cul4-RING E3 ubiquitin ligase complex"/>
    <property type="evidence" value="ECO:0007669"/>
    <property type="project" value="InterPro"/>
</dbReference>
<evidence type="ECO:0000256" key="1">
    <source>
        <dbReference type="PROSITE-ProRule" id="PRU00221"/>
    </source>
</evidence>
<dbReference type="InterPro" id="IPR046377">
    <property type="entry name" value="DHU1"/>
</dbReference>
<protein>
    <submittedName>
        <fullName evidence="3">Snakin-1</fullName>
    </submittedName>
</protein>
<feature type="domain" description="DWD hypersensitive to UV-B 1 N-terminal" evidence="2">
    <location>
        <begin position="2"/>
        <end position="250"/>
    </location>
</feature>
<accession>A0A6A1V7S9</accession>
<reference evidence="3 4" key="1">
    <citation type="journal article" date="2019" name="Plant Biotechnol. J.">
        <title>The red bayberry genome and genetic basis of sex determination.</title>
        <authorList>
            <person name="Jia H.M."/>
            <person name="Jia H.J."/>
            <person name="Cai Q.L."/>
            <person name="Wang Y."/>
            <person name="Zhao H.B."/>
            <person name="Yang W.F."/>
            <person name="Wang G.Y."/>
            <person name="Li Y.H."/>
            <person name="Zhan D.L."/>
            <person name="Shen Y.T."/>
            <person name="Niu Q.F."/>
            <person name="Chang L."/>
            <person name="Qiu J."/>
            <person name="Zhao L."/>
            <person name="Xie H.B."/>
            <person name="Fu W.Y."/>
            <person name="Jin J."/>
            <person name="Li X.W."/>
            <person name="Jiao Y."/>
            <person name="Zhou C.C."/>
            <person name="Tu T."/>
            <person name="Chai C.Y."/>
            <person name="Gao J.L."/>
            <person name="Fan L.J."/>
            <person name="van de Weg E."/>
            <person name="Wang J.Y."/>
            <person name="Gao Z.S."/>
        </authorList>
    </citation>
    <scope>NUCLEOTIDE SEQUENCE [LARGE SCALE GENOMIC DNA]</scope>
    <source>
        <tissue evidence="3">Leaves</tissue>
    </source>
</reference>
<evidence type="ECO:0000259" key="2">
    <source>
        <dbReference type="Pfam" id="PF20919"/>
    </source>
</evidence>
<dbReference type="PROSITE" id="PS50082">
    <property type="entry name" value="WD_REPEATS_2"/>
    <property type="match status" value="1"/>
</dbReference>
<feature type="repeat" description="WD" evidence="1">
    <location>
        <begin position="565"/>
        <end position="600"/>
    </location>
</feature>
<dbReference type="InterPro" id="IPR001680">
    <property type="entry name" value="WD40_rpt"/>
</dbReference>
<dbReference type="InterPro" id="IPR036322">
    <property type="entry name" value="WD40_repeat_dom_sf"/>
</dbReference>
<dbReference type="InterPro" id="IPR003854">
    <property type="entry name" value="GASA"/>
</dbReference>
<proteinExistence type="predicted"/>
<dbReference type="AlphaFoldDB" id="A0A6A1V7S9"/>